<name>A0A6P2CQ41_9BACT</name>
<evidence type="ECO:0000313" key="2">
    <source>
        <dbReference type="EMBL" id="VTR90969.1"/>
    </source>
</evidence>
<feature type="transmembrane region" description="Helical" evidence="1">
    <location>
        <begin position="21"/>
        <end position="43"/>
    </location>
</feature>
<organism evidence="2 3">
    <name type="scientific">Gemmata massiliana</name>
    <dbReference type="NCBI Taxonomy" id="1210884"/>
    <lineage>
        <taxon>Bacteria</taxon>
        <taxon>Pseudomonadati</taxon>
        <taxon>Planctomycetota</taxon>
        <taxon>Planctomycetia</taxon>
        <taxon>Gemmatales</taxon>
        <taxon>Gemmataceae</taxon>
        <taxon>Gemmata</taxon>
    </lineage>
</organism>
<keyword evidence="1" id="KW-1133">Transmembrane helix</keyword>
<gene>
    <name evidence="2" type="ORF">SOIL9_67450</name>
</gene>
<evidence type="ECO:0000256" key="1">
    <source>
        <dbReference type="SAM" id="Phobius"/>
    </source>
</evidence>
<evidence type="ECO:0000313" key="3">
    <source>
        <dbReference type="Proteomes" id="UP000464178"/>
    </source>
</evidence>
<proteinExistence type="predicted"/>
<dbReference type="KEGG" id="gms:SOIL9_67450"/>
<feature type="transmembrane region" description="Helical" evidence="1">
    <location>
        <begin position="55"/>
        <end position="73"/>
    </location>
</feature>
<sequence>MAPDDPLDRLHRDLGLKRLNLLWAKLEIVFGLFVVAVGLFGGVKLALRPEVEVPSWAWLGPVLLVTLGGYLALAGHRSHLYQSNNRLTAHLADLIRAQQKSGPPL</sequence>
<reference evidence="2 3" key="1">
    <citation type="submission" date="2019-05" db="EMBL/GenBank/DDBJ databases">
        <authorList>
            <consortium name="Science for Life Laboratories"/>
        </authorList>
    </citation>
    <scope>NUCLEOTIDE SEQUENCE [LARGE SCALE GENOMIC DNA]</scope>
    <source>
        <strain evidence="2">Soil9</strain>
    </source>
</reference>
<keyword evidence="1" id="KW-0472">Membrane</keyword>
<dbReference type="EMBL" id="LR593886">
    <property type="protein sequence ID" value="VTR90969.1"/>
    <property type="molecule type" value="Genomic_DNA"/>
</dbReference>
<accession>A0A6P2CQ41</accession>
<protein>
    <recommendedName>
        <fullName evidence="4">DUF202 domain-containing protein</fullName>
    </recommendedName>
</protein>
<evidence type="ECO:0008006" key="4">
    <source>
        <dbReference type="Google" id="ProtNLM"/>
    </source>
</evidence>
<keyword evidence="3" id="KW-1185">Reference proteome</keyword>
<keyword evidence="1" id="KW-0812">Transmembrane</keyword>
<dbReference type="AlphaFoldDB" id="A0A6P2CQ41"/>
<dbReference type="Proteomes" id="UP000464178">
    <property type="component" value="Chromosome"/>
</dbReference>
<dbReference type="RefSeq" id="WP_162666033.1">
    <property type="nucleotide sequence ID" value="NZ_LR593886.1"/>
</dbReference>